<dbReference type="EMBL" id="MU853784">
    <property type="protein sequence ID" value="KAK3941300.1"/>
    <property type="molecule type" value="Genomic_DNA"/>
</dbReference>
<protein>
    <recommendedName>
        <fullName evidence="9">Ankyrin</fullName>
    </recommendedName>
</protein>
<dbReference type="InterPro" id="IPR036770">
    <property type="entry name" value="Ankyrin_rpt-contain_sf"/>
</dbReference>
<evidence type="ECO:0000259" key="6">
    <source>
        <dbReference type="Pfam" id="PF24883"/>
    </source>
</evidence>
<sequence length="866" mass="95942">MRLEELNAQPRESGGRSGVAFLYLNYQVHTSESQLLGCIIRQLVEDEQPLPDTVKQQWAKYSVNGAALDEQKLIDLLRNITDDRKVYIVVDALDECPPISRKPLIDALTSLGSTVGLMVTSRHMADFDQLSAGFCRVQILANSNDISDYVNHRIDGNPRLLEFTTRDKSLRGDIHKTVLAKSQKMFLLVRLHMESLEADDIFVLDHVRESLAQLTDRIDDKYTDIIHRIEQQTRSRRDLAIKTLCWVAYAARPLSIGELQHALAVDVEDVAFRAGRTPRIDDIVGFCCGLVILETLSDTVRLVHYTASTYMNDIHVKDQRFTGAHIMMARICGTYLCFQALEEPDEPDGYISTKPGAYPFAEYAAVYLGSHLRSMEDPQSNGASHAITLTTTILDERKKRKFYTRLLHNADAYPPRTRGGSRINDFGDDDSIYETRADPTEREVTSLHLAAQIGIPCLVQTFLDVPNAVQAKDKYGLTPLIVALYLGHAKIASMLLDAGASLDVRSRFGGRVLLFIAQSSYGHGHEKLVGQILGRTTGVQSSTGQQRLQPFSRRSNSEQPRSEPDESANSGAISYNNPSQAPTGHESELEDYLELAWAAMKDDCVAIKAIIDQRRVVVTLTEDKGLSNLVTVALFLAVENQHTDVLKILIGHGVDINSRDFEDRTPLHRAVVQGCVKTVKLLLEHGADLEATDGWRDTPWLLAARSSNNAICQILRDKGADVNKLSHGENPINSAARNGNLDDVKFLLNQGVNPSIRDNISLTPLHWAAKCGHVECVRLLLDAKADVNAANSRDQTPLHLAAENGHVECVRLLLDAGADVSAANYWDETPLDIVMNRGNTAIEQILRAAGAKSYSELRPDTTGGMY</sequence>
<organism evidence="7 8">
    <name type="scientific">Diplogelasinospora grovesii</name>
    <dbReference type="NCBI Taxonomy" id="303347"/>
    <lineage>
        <taxon>Eukaryota</taxon>
        <taxon>Fungi</taxon>
        <taxon>Dikarya</taxon>
        <taxon>Ascomycota</taxon>
        <taxon>Pezizomycotina</taxon>
        <taxon>Sordariomycetes</taxon>
        <taxon>Sordariomycetidae</taxon>
        <taxon>Sordariales</taxon>
        <taxon>Diplogelasinosporaceae</taxon>
        <taxon>Diplogelasinospora</taxon>
    </lineage>
</organism>
<dbReference type="Gene3D" id="1.25.40.20">
    <property type="entry name" value="Ankyrin repeat-containing domain"/>
    <property type="match status" value="4"/>
</dbReference>
<dbReference type="InterPro" id="IPR002110">
    <property type="entry name" value="Ankyrin_rpt"/>
</dbReference>
<evidence type="ECO:0008006" key="9">
    <source>
        <dbReference type="Google" id="ProtNLM"/>
    </source>
</evidence>
<feature type="domain" description="Nephrocystin 3-like N-terminal" evidence="6">
    <location>
        <begin position="18"/>
        <end position="122"/>
    </location>
</feature>
<evidence type="ECO:0000313" key="8">
    <source>
        <dbReference type="Proteomes" id="UP001303473"/>
    </source>
</evidence>
<feature type="compositionally biased region" description="Polar residues" evidence="4">
    <location>
        <begin position="539"/>
        <end position="559"/>
    </location>
</feature>
<evidence type="ECO:0000313" key="7">
    <source>
        <dbReference type="EMBL" id="KAK3941300.1"/>
    </source>
</evidence>
<gene>
    <name evidence="7" type="ORF">QBC46DRAFT_448750</name>
</gene>
<feature type="repeat" description="ANK" evidence="3">
    <location>
        <begin position="760"/>
        <end position="792"/>
    </location>
</feature>
<dbReference type="InterPro" id="IPR056884">
    <property type="entry name" value="NPHP3-like_N"/>
</dbReference>
<dbReference type="AlphaFoldDB" id="A0AAN6S5L3"/>
<dbReference type="Pfam" id="PF24883">
    <property type="entry name" value="NPHP3_N"/>
    <property type="match status" value="1"/>
</dbReference>
<dbReference type="SMART" id="SM00248">
    <property type="entry name" value="ANK"/>
    <property type="match status" value="8"/>
</dbReference>
<dbReference type="PANTHER" id="PTHR24198:SF165">
    <property type="entry name" value="ANKYRIN REPEAT-CONTAINING PROTEIN-RELATED"/>
    <property type="match status" value="1"/>
</dbReference>
<keyword evidence="2 3" id="KW-0040">ANK repeat</keyword>
<dbReference type="Proteomes" id="UP001303473">
    <property type="component" value="Unassembled WGS sequence"/>
</dbReference>
<dbReference type="SUPFAM" id="SSF48403">
    <property type="entry name" value="Ankyrin repeat"/>
    <property type="match status" value="2"/>
</dbReference>
<evidence type="ECO:0000259" key="5">
    <source>
        <dbReference type="Pfam" id="PF22939"/>
    </source>
</evidence>
<dbReference type="PROSITE" id="PS50297">
    <property type="entry name" value="ANK_REP_REGION"/>
    <property type="match status" value="6"/>
</dbReference>
<evidence type="ECO:0000256" key="2">
    <source>
        <dbReference type="ARBA" id="ARBA00023043"/>
    </source>
</evidence>
<name>A0AAN6S5L3_9PEZI</name>
<feature type="repeat" description="ANK" evidence="3">
    <location>
        <begin position="633"/>
        <end position="661"/>
    </location>
</feature>
<feature type="repeat" description="ANK" evidence="3">
    <location>
        <begin position="793"/>
        <end position="825"/>
    </location>
</feature>
<keyword evidence="1" id="KW-0677">Repeat</keyword>
<feature type="region of interest" description="Disordered" evidence="4">
    <location>
        <begin position="539"/>
        <end position="586"/>
    </location>
</feature>
<reference evidence="8" key="1">
    <citation type="journal article" date="2023" name="Mol. Phylogenet. Evol.">
        <title>Genome-scale phylogeny and comparative genomics of the fungal order Sordariales.</title>
        <authorList>
            <person name="Hensen N."/>
            <person name="Bonometti L."/>
            <person name="Westerberg I."/>
            <person name="Brannstrom I.O."/>
            <person name="Guillou S."/>
            <person name="Cros-Aarteil S."/>
            <person name="Calhoun S."/>
            <person name="Haridas S."/>
            <person name="Kuo A."/>
            <person name="Mondo S."/>
            <person name="Pangilinan J."/>
            <person name="Riley R."/>
            <person name="LaButti K."/>
            <person name="Andreopoulos B."/>
            <person name="Lipzen A."/>
            <person name="Chen C."/>
            <person name="Yan M."/>
            <person name="Daum C."/>
            <person name="Ng V."/>
            <person name="Clum A."/>
            <person name="Steindorff A."/>
            <person name="Ohm R.A."/>
            <person name="Martin F."/>
            <person name="Silar P."/>
            <person name="Natvig D.O."/>
            <person name="Lalanne C."/>
            <person name="Gautier V."/>
            <person name="Ament-Velasquez S.L."/>
            <person name="Kruys A."/>
            <person name="Hutchinson M.I."/>
            <person name="Powell A.J."/>
            <person name="Barry K."/>
            <person name="Miller A.N."/>
            <person name="Grigoriev I.V."/>
            <person name="Debuchy R."/>
            <person name="Gladieux P."/>
            <person name="Hiltunen Thoren M."/>
            <person name="Johannesson H."/>
        </authorList>
    </citation>
    <scope>NUCLEOTIDE SEQUENCE [LARGE SCALE GENOMIC DNA]</scope>
    <source>
        <strain evidence="8">CBS 340.73</strain>
    </source>
</reference>
<dbReference type="PROSITE" id="PS50088">
    <property type="entry name" value="ANK_REPEAT"/>
    <property type="match status" value="6"/>
</dbReference>
<evidence type="ECO:0000256" key="4">
    <source>
        <dbReference type="SAM" id="MobiDB-lite"/>
    </source>
</evidence>
<dbReference type="Pfam" id="PF22939">
    <property type="entry name" value="WHD_GPIID"/>
    <property type="match status" value="1"/>
</dbReference>
<accession>A0AAN6S5L3</accession>
<dbReference type="Pfam" id="PF12796">
    <property type="entry name" value="Ank_2"/>
    <property type="match status" value="3"/>
</dbReference>
<evidence type="ECO:0000256" key="3">
    <source>
        <dbReference type="PROSITE-ProRule" id="PRU00023"/>
    </source>
</evidence>
<feature type="compositionally biased region" description="Polar residues" evidence="4">
    <location>
        <begin position="567"/>
        <end position="582"/>
    </location>
</feature>
<feature type="domain" description="GPI inositol-deacylase winged helix" evidence="5">
    <location>
        <begin position="231"/>
        <end position="311"/>
    </location>
</feature>
<dbReference type="Pfam" id="PF13637">
    <property type="entry name" value="Ank_4"/>
    <property type="match status" value="1"/>
</dbReference>
<keyword evidence="8" id="KW-1185">Reference proteome</keyword>
<dbReference type="InterPro" id="IPR054471">
    <property type="entry name" value="GPIID_WHD"/>
</dbReference>
<dbReference type="Gene3D" id="3.40.50.300">
    <property type="entry name" value="P-loop containing nucleotide triphosphate hydrolases"/>
    <property type="match status" value="1"/>
</dbReference>
<comment type="caution">
    <text evidence="7">The sequence shown here is derived from an EMBL/GenBank/DDBJ whole genome shotgun (WGS) entry which is preliminary data.</text>
</comment>
<dbReference type="PRINTS" id="PR01415">
    <property type="entry name" value="ANKYRIN"/>
</dbReference>
<feature type="repeat" description="ANK" evidence="3">
    <location>
        <begin position="727"/>
        <end position="759"/>
    </location>
</feature>
<evidence type="ECO:0000256" key="1">
    <source>
        <dbReference type="ARBA" id="ARBA00022737"/>
    </source>
</evidence>
<proteinExistence type="predicted"/>
<feature type="repeat" description="ANK" evidence="3">
    <location>
        <begin position="662"/>
        <end position="694"/>
    </location>
</feature>
<dbReference type="InterPro" id="IPR027417">
    <property type="entry name" value="P-loop_NTPase"/>
</dbReference>
<dbReference type="PANTHER" id="PTHR24198">
    <property type="entry name" value="ANKYRIN REPEAT AND PROTEIN KINASE DOMAIN-CONTAINING PROTEIN"/>
    <property type="match status" value="1"/>
</dbReference>
<feature type="repeat" description="ANK" evidence="3">
    <location>
        <begin position="475"/>
        <end position="507"/>
    </location>
</feature>